<proteinExistence type="predicted"/>
<sequence>MYRINTILHGKCFVRYLCTRFCITNVTRSLRSLVLFLIRQQLVRKHRTPALPSHGVFYKILGTKKITTTRLQSKTDTAQPRSVKVFAPKSPFSCDNRSPTRYQRRADVVG</sequence>
<gene>
    <name evidence="2" type="ORF">PEVE_00017215</name>
</gene>
<evidence type="ECO:0000313" key="3">
    <source>
        <dbReference type="Proteomes" id="UP001159427"/>
    </source>
</evidence>
<organism evidence="2 3">
    <name type="scientific">Porites evermanni</name>
    <dbReference type="NCBI Taxonomy" id="104178"/>
    <lineage>
        <taxon>Eukaryota</taxon>
        <taxon>Metazoa</taxon>
        <taxon>Cnidaria</taxon>
        <taxon>Anthozoa</taxon>
        <taxon>Hexacorallia</taxon>
        <taxon>Scleractinia</taxon>
        <taxon>Fungiina</taxon>
        <taxon>Poritidae</taxon>
        <taxon>Porites</taxon>
    </lineage>
</organism>
<comment type="caution">
    <text evidence="2">The sequence shown here is derived from an EMBL/GenBank/DDBJ whole genome shotgun (WGS) entry which is preliminary data.</text>
</comment>
<dbReference type="EMBL" id="CALNXI010002377">
    <property type="protein sequence ID" value="CAH3186924.1"/>
    <property type="molecule type" value="Genomic_DNA"/>
</dbReference>
<evidence type="ECO:0000313" key="2">
    <source>
        <dbReference type="EMBL" id="CAH3186924.1"/>
    </source>
</evidence>
<reference evidence="2 3" key="1">
    <citation type="submission" date="2022-05" db="EMBL/GenBank/DDBJ databases">
        <authorList>
            <consortium name="Genoscope - CEA"/>
            <person name="William W."/>
        </authorList>
    </citation>
    <scope>NUCLEOTIDE SEQUENCE [LARGE SCALE GENOMIC DNA]</scope>
</reference>
<protein>
    <submittedName>
        <fullName evidence="2">Uncharacterized protein</fullName>
    </submittedName>
</protein>
<evidence type="ECO:0000256" key="1">
    <source>
        <dbReference type="SAM" id="MobiDB-lite"/>
    </source>
</evidence>
<keyword evidence="3" id="KW-1185">Reference proteome</keyword>
<accession>A0ABN8S618</accession>
<name>A0ABN8S618_9CNID</name>
<feature type="region of interest" description="Disordered" evidence="1">
    <location>
        <begin position="87"/>
        <end position="110"/>
    </location>
</feature>
<dbReference type="Proteomes" id="UP001159427">
    <property type="component" value="Unassembled WGS sequence"/>
</dbReference>